<protein>
    <recommendedName>
        <fullName evidence="2">Solute-binding protein family 5 domain-containing protein</fullName>
    </recommendedName>
</protein>
<organism evidence="3">
    <name type="scientific">marine metagenome</name>
    <dbReference type="NCBI Taxonomy" id="408172"/>
    <lineage>
        <taxon>unclassified sequences</taxon>
        <taxon>metagenomes</taxon>
        <taxon>ecological metagenomes</taxon>
    </lineage>
</organism>
<dbReference type="GO" id="GO:0030288">
    <property type="term" value="C:outer membrane-bounded periplasmic space"/>
    <property type="evidence" value="ECO:0007669"/>
    <property type="project" value="TreeGrafter"/>
</dbReference>
<dbReference type="AlphaFoldDB" id="A0A381X843"/>
<dbReference type="InterPro" id="IPR039424">
    <property type="entry name" value="SBP_5"/>
</dbReference>
<dbReference type="GO" id="GO:0042884">
    <property type="term" value="P:microcin transport"/>
    <property type="evidence" value="ECO:0007669"/>
    <property type="project" value="TreeGrafter"/>
</dbReference>
<feature type="non-terminal residue" evidence="3">
    <location>
        <position position="1"/>
    </location>
</feature>
<dbReference type="Pfam" id="PF00496">
    <property type="entry name" value="SBP_bac_5"/>
    <property type="match status" value="1"/>
</dbReference>
<dbReference type="SUPFAM" id="SSF53850">
    <property type="entry name" value="Periplasmic binding protein-like II"/>
    <property type="match status" value="1"/>
</dbReference>
<feature type="domain" description="Solute-binding protein family 5" evidence="2">
    <location>
        <begin position="31"/>
        <end position="211"/>
    </location>
</feature>
<dbReference type="PANTHER" id="PTHR30290:SF64">
    <property type="entry name" value="ABC TRANSPORTER PERIPLASMIC BINDING PROTEIN"/>
    <property type="match status" value="1"/>
</dbReference>
<dbReference type="EMBL" id="UINC01014220">
    <property type="protein sequence ID" value="SVA60838.1"/>
    <property type="molecule type" value="Genomic_DNA"/>
</dbReference>
<dbReference type="InterPro" id="IPR000914">
    <property type="entry name" value="SBP_5_dom"/>
</dbReference>
<name>A0A381X843_9ZZZZ</name>
<evidence type="ECO:0000259" key="2">
    <source>
        <dbReference type="Pfam" id="PF00496"/>
    </source>
</evidence>
<dbReference type="GO" id="GO:0015833">
    <property type="term" value="P:peptide transport"/>
    <property type="evidence" value="ECO:0007669"/>
    <property type="project" value="TreeGrafter"/>
</dbReference>
<keyword evidence="1" id="KW-0732">Signal</keyword>
<evidence type="ECO:0000256" key="1">
    <source>
        <dbReference type="ARBA" id="ARBA00022729"/>
    </source>
</evidence>
<dbReference type="PANTHER" id="PTHR30290">
    <property type="entry name" value="PERIPLASMIC BINDING COMPONENT OF ABC TRANSPORTER"/>
    <property type="match status" value="1"/>
</dbReference>
<evidence type="ECO:0000313" key="3">
    <source>
        <dbReference type="EMBL" id="SVA60838.1"/>
    </source>
</evidence>
<sequence length="331" mass="39845">KGEQDFLQVSRSRRWVEETDFESTEKGWIKKQRVFSERPAGTSGYYFNMRKWPFDDKRIRYAFTYLYDREKMNREMYYNEYGYMNSMYAGSVYENPNNNKFKYNPDKAVELLNVAGYTSRNSDGWLVHKETGRVLSFEVYLPKAYEYMATPVQQMVKEYGMDMQLQFVDYNTMIKNVNERNFTVAMLGYGGLVYPNPETSLKSELADQNDNNNVWGFQSDRVDVLLEEYDICFEQDRRIEIVREIDGIFSDEHPTAWSIARNYIRLMYWDKFGYPEWMLSRYVGEMWSIFSYWWIDTEKQQRLESAMETGESLPILPIDMKYWPDYLEKNK</sequence>
<dbReference type="Gene3D" id="3.10.105.10">
    <property type="entry name" value="Dipeptide-binding Protein, Domain 3"/>
    <property type="match status" value="1"/>
</dbReference>
<proteinExistence type="predicted"/>
<accession>A0A381X843</accession>
<reference evidence="3" key="1">
    <citation type="submission" date="2018-05" db="EMBL/GenBank/DDBJ databases">
        <authorList>
            <person name="Lanie J.A."/>
            <person name="Ng W.-L."/>
            <person name="Kazmierczak K.M."/>
            <person name="Andrzejewski T.M."/>
            <person name="Davidsen T.M."/>
            <person name="Wayne K.J."/>
            <person name="Tettelin H."/>
            <person name="Glass J.I."/>
            <person name="Rusch D."/>
            <person name="Podicherti R."/>
            <person name="Tsui H.-C.T."/>
            <person name="Winkler M.E."/>
        </authorList>
    </citation>
    <scope>NUCLEOTIDE SEQUENCE</scope>
</reference>
<gene>
    <name evidence="3" type="ORF">METZ01_LOCUS113692</name>
</gene>
<dbReference type="GO" id="GO:1904680">
    <property type="term" value="F:peptide transmembrane transporter activity"/>
    <property type="evidence" value="ECO:0007669"/>
    <property type="project" value="TreeGrafter"/>
</dbReference>